<dbReference type="InterPro" id="IPR000792">
    <property type="entry name" value="Tscrpt_reg_LuxR_C"/>
</dbReference>
<dbReference type="Proteomes" id="UP000028549">
    <property type="component" value="Unassembled WGS sequence"/>
</dbReference>
<dbReference type="CDD" id="cd06170">
    <property type="entry name" value="LuxR_C_like"/>
    <property type="match status" value="1"/>
</dbReference>
<dbReference type="EMBL" id="JNVC02000019">
    <property type="protein sequence ID" value="KEZ47574.1"/>
    <property type="molecule type" value="Genomic_DNA"/>
</dbReference>
<dbReference type="GO" id="GO:0003677">
    <property type="term" value="F:DNA binding"/>
    <property type="evidence" value="ECO:0007669"/>
    <property type="project" value="UniProtKB-KW"/>
</dbReference>
<dbReference type="GO" id="GO:0006355">
    <property type="term" value="P:regulation of DNA-templated transcription"/>
    <property type="evidence" value="ECO:0007669"/>
    <property type="project" value="InterPro"/>
</dbReference>
<keyword evidence="6" id="KW-1185">Reference proteome</keyword>
<keyword evidence="3" id="KW-0804">Transcription</keyword>
<dbReference type="PANTHER" id="PTHR44688:SF16">
    <property type="entry name" value="DNA-BINDING TRANSCRIPTIONAL ACTIVATOR DEVR_DOSR"/>
    <property type="match status" value="1"/>
</dbReference>
<dbReference type="OrthoDB" id="2825042at2"/>
<evidence type="ECO:0000313" key="5">
    <source>
        <dbReference type="EMBL" id="KEZ47574.1"/>
    </source>
</evidence>
<dbReference type="PANTHER" id="PTHR44688">
    <property type="entry name" value="DNA-BINDING TRANSCRIPTIONAL ACTIVATOR DEVR_DOSR"/>
    <property type="match status" value="1"/>
</dbReference>
<dbReference type="AlphaFoldDB" id="A0A084GJR2"/>
<evidence type="ECO:0000313" key="6">
    <source>
        <dbReference type="Proteomes" id="UP000028549"/>
    </source>
</evidence>
<dbReference type="SUPFAM" id="SSF46894">
    <property type="entry name" value="C-terminal effector domain of the bipartite response regulators"/>
    <property type="match status" value="1"/>
</dbReference>
<evidence type="ECO:0000256" key="3">
    <source>
        <dbReference type="ARBA" id="ARBA00023163"/>
    </source>
</evidence>
<evidence type="ECO:0000256" key="1">
    <source>
        <dbReference type="ARBA" id="ARBA00023015"/>
    </source>
</evidence>
<organism evidence="5 6">
    <name type="scientific">Metabacillus indicus</name>
    <name type="common">Bacillus indicus</name>
    <dbReference type="NCBI Taxonomy" id="246786"/>
    <lineage>
        <taxon>Bacteria</taxon>
        <taxon>Bacillati</taxon>
        <taxon>Bacillota</taxon>
        <taxon>Bacilli</taxon>
        <taxon>Bacillales</taxon>
        <taxon>Bacillaceae</taxon>
        <taxon>Metabacillus</taxon>
    </lineage>
</organism>
<dbReference type="Gene3D" id="1.10.10.10">
    <property type="entry name" value="Winged helix-like DNA-binding domain superfamily/Winged helix DNA-binding domain"/>
    <property type="match status" value="1"/>
</dbReference>
<dbReference type="SMART" id="SM00421">
    <property type="entry name" value="HTH_LUXR"/>
    <property type="match status" value="1"/>
</dbReference>
<dbReference type="PROSITE" id="PS50043">
    <property type="entry name" value="HTH_LUXR_2"/>
    <property type="match status" value="1"/>
</dbReference>
<dbReference type="PRINTS" id="PR00038">
    <property type="entry name" value="HTHLUXR"/>
</dbReference>
<dbReference type="RefSeq" id="WP_029567130.1">
    <property type="nucleotide sequence ID" value="NZ_JNVC02000019.1"/>
</dbReference>
<proteinExistence type="predicted"/>
<keyword evidence="2" id="KW-0238">DNA-binding</keyword>
<keyword evidence="1" id="KW-0805">Transcription regulation</keyword>
<dbReference type="Pfam" id="PF00196">
    <property type="entry name" value="GerE"/>
    <property type="match status" value="1"/>
</dbReference>
<gene>
    <name evidence="5" type="ORF">GS18_0219525</name>
</gene>
<name>A0A084GJR2_METID</name>
<protein>
    <recommendedName>
        <fullName evidence="4">HTH luxR-type domain-containing protein</fullName>
    </recommendedName>
</protein>
<dbReference type="STRING" id="246786.GS18_0219525"/>
<dbReference type="InterPro" id="IPR036388">
    <property type="entry name" value="WH-like_DNA-bd_sf"/>
</dbReference>
<comment type="caution">
    <text evidence="5">The sequence shown here is derived from an EMBL/GenBank/DDBJ whole genome shotgun (WGS) entry which is preliminary data.</text>
</comment>
<evidence type="ECO:0000259" key="4">
    <source>
        <dbReference type="PROSITE" id="PS50043"/>
    </source>
</evidence>
<dbReference type="InterPro" id="IPR016032">
    <property type="entry name" value="Sig_transdc_resp-reg_C-effctor"/>
</dbReference>
<accession>A0A084GJR2</accession>
<feature type="domain" description="HTH luxR-type" evidence="4">
    <location>
        <begin position="155"/>
        <end position="220"/>
    </location>
</feature>
<sequence>MIDSKVRDYVRETHKIHDFSKKCERMVLGCIRFFPFKRATLFTYSAFSNIGEGLIQAKEGKITSVKWIKEDVRTIPPVYHALKNNKLRLLDLTQSNVPFPEKYIQQFDLSTIAVIPISQSNHVIGCVLADQYTGCSQSIHTQLEQLSSYFQEFFANRPAHRLSRRETEVLQHLANGLCMKEMAHSMNISEYTVRDYLGAVIRKLGVRHRAEAVAEGLRRGIIV</sequence>
<reference evidence="5 6" key="1">
    <citation type="journal article" date="2005" name="Int. J. Syst. Evol. Microbiol.">
        <title>Bacillus cibi sp. nov., isolated from jeotgal, a traditional Korean fermented seafood.</title>
        <authorList>
            <person name="Yoon J.H."/>
            <person name="Lee C.H."/>
            <person name="Oh T.K."/>
        </authorList>
    </citation>
    <scope>NUCLEOTIDE SEQUENCE [LARGE SCALE GENOMIC DNA]</scope>
    <source>
        <strain evidence="5 6">DSM 16189</strain>
    </source>
</reference>
<evidence type="ECO:0000256" key="2">
    <source>
        <dbReference type="ARBA" id="ARBA00023125"/>
    </source>
</evidence>